<dbReference type="Proteomes" id="UP001219518">
    <property type="component" value="Unassembled WGS sequence"/>
</dbReference>
<dbReference type="Pfam" id="PF09141">
    <property type="entry name" value="Talin_middle"/>
    <property type="match status" value="1"/>
</dbReference>
<dbReference type="InterPro" id="IPR032425">
    <property type="entry name" value="FERM_f0"/>
</dbReference>
<evidence type="ECO:0000256" key="1">
    <source>
        <dbReference type="ARBA" id="ARBA00004245"/>
    </source>
</evidence>
<feature type="coiled-coil region" evidence="10">
    <location>
        <begin position="2480"/>
        <end position="2550"/>
    </location>
</feature>
<dbReference type="Pfam" id="PF08913">
    <property type="entry name" value="VBS"/>
    <property type="match status" value="1"/>
</dbReference>
<keyword evidence="7" id="KW-0965">Cell junction</keyword>
<dbReference type="FunFam" id="1.20.1420.10:FF:000002">
    <property type="entry name" value="Talin 2"/>
    <property type="match status" value="1"/>
</dbReference>
<feature type="region of interest" description="Disordered" evidence="11">
    <location>
        <begin position="2923"/>
        <end position="2947"/>
    </location>
</feature>
<reference evidence="14" key="1">
    <citation type="submission" date="2021-07" db="EMBL/GenBank/DDBJ databases">
        <authorList>
            <person name="Catto M.A."/>
            <person name="Jacobson A."/>
            <person name="Kennedy G."/>
            <person name="Labadie P."/>
            <person name="Hunt B.G."/>
            <person name="Srinivasan R."/>
        </authorList>
    </citation>
    <scope>NUCLEOTIDE SEQUENCE</scope>
    <source>
        <strain evidence="14">PL_HMW_Pooled</strain>
        <tissue evidence="14">Head</tissue>
    </source>
</reference>
<evidence type="ECO:0000313" key="14">
    <source>
        <dbReference type="EMBL" id="KAK3914608.1"/>
    </source>
</evidence>
<reference evidence="14" key="2">
    <citation type="journal article" date="2023" name="BMC Genomics">
        <title>Pest status, molecular evolution, and epigenetic factors derived from the genome assembly of Frankliniella fusca, a thysanopteran phytovirus vector.</title>
        <authorList>
            <person name="Catto M.A."/>
            <person name="Labadie P.E."/>
            <person name="Jacobson A.L."/>
            <person name="Kennedy G.G."/>
            <person name="Srinivasan R."/>
            <person name="Hunt B.G."/>
        </authorList>
    </citation>
    <scope>NUCLEOTIDE SEQUENCE</scope>
    <source>
        <strain evidence="14">PL_HMW_Pooled</strain>
    </source>
</reference>
<dbReference type="PROSITE" id="PS00660">
    <property type="entry name" value="FERM_1"/>
    <property type="match status" value="1"/>
</dbReference>
<feature type="compositionally biased region" description="Pro residues" evidence="11">
    <location>
        <begin position="2660"/>
        <end position="2672"/>
    </location>
</feature>
<dbReference type="Pfam" id="PF21896">
    <property type="entry name" value="Talin_IBS2B"/>
    <property type="match status" value="5"/>
</dbReference>
<dbReference type="GO" id="GO:0001726">
    <property type="term" value="C:ruffle"/>
    <property type="evidence" value="ECO:0007669"/>
    <property type="project" value="InterPro"/>
</dbReference>
<evidence type="ECO:0000256" key="8">
    <source>
        <dbReference type="ARBA" id="ARBA00023136"/>
    </source>
</evidence>
<dbReference type="SMART" id="SM00295">
    <property type="entry name" value="B41"/>
    <property type="match status" value="1"/>
</dbReference>
<dbReference type="CDD" id="cd12150">
    <property type="entry name" value="talin-RS"/>
    <property type="match status" value="1"/>
</dbReference>
<dbReference type="InterPro" id="IPR019747">
    <property type="entry name" value="FERM_CS"/>
</dbReference>
<dbReference type="Gene3D" id="1.20.80.10">
    <property type="match status" value="1"/>
</dbReference>
<dbReference type="GO" id="GO:0009887">
    <property type="term" value="P:animal organ morphogenesis"/>
    <property type="evidence" value="ECO:0007669"/>
    <property type="project" value="UniProtKB-ARBA"/>
</dbReference>
<protein>
    <submittedName>
        <fullName evidence="14">Talin-1</fullName>
    </submittedName>
</protein>
<dbReference type="CDD" id="cd14473">
    <property type="entry name" value="FERM_B-lobe"/>
    <property type="match status" value="1"/>
</dbReference>
<dbReference type="GO" id="GO:0051015">
    <property type="term" value="F:actin filament binding"/>
    <property type="evidence" value="ECO:0007669"/>
    <property type="project" value="InterPro"/>
</dbReference>
<dbReference type="InterPro" id="IPR019749">
    <property type="entry name" value="Band_41_domain"/>
</dbReference>
<dbReference type="GO" id="GO:0005886">
    <property type="term" value="C:plasma membrane"/>
    <property type="evidence" value="ECO:0007669"/>
    <property type="project" value="UniProtKB-SubCell"/>
</dbReference>
<dbReference type="Gene3D" id="1.20.1420.10">
    <property type="entry name" value="Talin, central domain"/>
    <property type="match status" value="7"/>
</dbReference>
<evidence type="ECO:0000259" key="12">
    <source>
        <dbReference type="PROSITE" id="PS50057"/>
    </source>
</evidence>
<keyword evidence="6" id="KW-0597">Phosphoprotein</keyword>
<dbReference type="InterPro" id="IPR036476">
    <property type="entry name" value="Talin_cent_sf"/>
</dbReference>
<dbReference type="InterPro" id="IPR035963">
    <property type="entry name" value="FERM_2"/>
</dbReference>
<feature type="compositionally biased region" description="Low complexity" evidence="11">
    <location>
        <begin position="2935"/>
        <end position="2947"/>
    </location>
</feature>
<dbReference type="InterPro" id="IPR015009">
    <property type="entry name" value="Vinculin-bd_dom"/>
</dbReference>
<dbReference type="InterPro" id="IPR014352">
    <property type="entry name" value="FERM/acyl-CoA-bd_prot_sf"/>
</dbReference>
<feature type="compositionally biased region" description="Gly residues" evidence="11">
    <location>
        <begin position="2583"/>
        <end position="2597"/>
    </location>
</feature>
<evidence type="ECO:0000256" key="6">
    <source>
        <dbReference type="ARBA" id="ARBA00022553"/>
    </source>
</evidence>
<sequence>MATLSLKISIVDKDVVKTMKFDPSTSVFDACRIIREKISEANFGQPQDYGLFLADEDVKKGVWLEPGRNLEYYILRNGDLLEYRKKLRTLRVRMLDGTLKTMLVDDSQPVANLMVVICTKIGITNHDEYSLVRESREEDTENQSKFGTLTLKRKKEEKERDAKMEQLRKKLKTDDEVNWIDPGKTLREQGIDEAEAVLLRRKFFFSDQNIDSRDPIQLNLLYVQARDAILDGTHPVTQEKACEFAGIQCHIQFGDHNEQKHKPPFLDLKEFLPTSYCKQKGIEKKIFAEHRKHVGISELDAKVLYTKTARALPTYGVTFFLVKEKMKGKNKLVPRLLGVTKDSVLRLDEKTKEILKTWSLTTVRRWGASPNTFTLDFGDYADQYYSVQTTEAEQIQQLIAGYIDIILKKKKSKDHFGIEGDEGSTMVEDSVSPLKATILQHESSKVGRVNTESVAKPAIMRAGADGERPYGTGHMGGVQYTTTTGQINVGHQATTLQQGHVTSLLTEPQQALLSTINTGQDIIVTVEKELIESIEVPDLGSDPASLKWKESTLDTNKQNVSSQIAAMNAATAQVVTLTAGPPEEVDHTAVGAAITTITSNLPEMTRGVRMIAALMDDEKSGDSLLEAARRLCNAFSDLLRAAEPETREPRQNLLNAASRVGEASHQVLNNIGDEDEYGREVQDLLLSLAKAVANTTAALVLKAKSVAATCPDQGTQNRVIGAATQCALATSQLVACAKVVAPTLSSPACQQQLRGAVREVGRSVDGLVSVCNESCNDERLLRSLAEAAAEVTRTLNELLNHIKSGTREQARETKEEDHVETILVTTDKLFASTGDAGEMVRQARVLGQATAHLIQSIKGEAERQPDSELQRRLLAAAKQLADATARMVEAARQCASTPHDAGRQNQLRQAVEELRSATITAASPQYRRKLITKLESAAKQAASSATQCIASAQSVAPHNANKASQEELMLDCKKMAGLVPRLVEGVKGTMSAPDSPDRQLALINASEQFLQPGNRVVQSARAVMPTVSDQSAAMQLNSSSQSLASALGDLRSAADRAREACSGAELEAASDLIRSLQAELQAFRRASERHELRPLPGETAETAALQLGSTTKSVNFAMAQMLSAAAQGNENYTGLAARDTASALKDMTMAVRGVAATTTVRETQERVITSAEDVMLRSLRLVEEARRSLQSQDNAGNMASIAKDVSSALNACVDSLPGQRDIDTAISSIHEVSSFLASPDHFPATSKSYGQLQQELNSAAAVLNDASTDVVHSIHSSSELATSSRNFGSAFGDVVNVGMEMAGQTKETETQTQIIVSLRNVSITSSKLLVTAKSVSADPSAPNSKNQLTAAARAVTDSINHLVDVCTSAAPGQKECDNAVRKIQSMKPLLDHPSEPINDLSYFECLDAFMEKSKSLGEGMTGIANHAKRSEHEQFGESVRNVSTLICGLVEASAQAAYLVAVSDPTSVAGKPGIVDQAQFARSAQAIQQACNSLTSPASSQQQVLSAATVIAKHTSLLCNACRMASLKTSNPVAKRHFVQSAKDVANSTALLVKDIKALDVDYSEENRESCLQATRPLLDAVDNLCTFAGSPEFASRPARLGTAAHESQEPILDAGRSIIDGSCNLIQTAKGLAVNPRDPPTWQLLANHSKSVSDSIKKLVSSIRDKAPGQKDCDAAIDKLSARIRDLDQTSLLAVSQSLPARRDNTLQGFTDQMESSVNEISEKLEPLRHAAKYEAENIGHAVTQLVHYIEPLVAGAIGAASAMVHSKQQMRLLDQTKTTAECALQLVHASKEGGGNPKALNIHPEIDESAESTRDALQDLAGTLEQLSTQAGIVTGLLDTITRAMTRVADNRTSVTTTTETSLTDSFVDYQTRMVSCAKEIARIAQEMVSKSGNDPARLGQLAAELTHQYCKLAADSTGAAMSTTNADVSSRIRTSVQELGRSCLDLVASGGACQMAPNGDTFAQRDVADSARHVSEKVSQVLAALQAGSRGTQACINAASTVSGIIGDLDTTIMFATAGTLNAEREDDTFADHRENILKTAKALVEDTKTLVAGAASSQEQLAVAAQNAVSTIVQLAEVVKFGAASLGSNNPEAQVMLINAVKDVASALGDLIHATKAASGKSINDPSMNHLKDSAKVMVTNVTSLLKTVKAVEDEHTRGTRALESTIEAIAQEIRALNSPEQVKSHATPEDLVRCTKPITLATGKAVAAGNSCKQEDIIIAANVGRKAISDMLTICRGCANSAETEELRIRTLSAGQDTAARYRELLQAVLLALNRPGSSEAKQELLPISRLIAQCVTNLVAMAELLKGSDWVDPDDPTVIAENELLGAAASIDAAAKKLAALRPRRSIQGVQEADESMNFDEMILEAAKSIAAATSALVKAASAAQRELMDLGKVSRRPLTSSEDGQWSEGLISAARLVAAATHSLVESANALVQGLASEEKLISSAKQVASSTAQLLVACKVKADPDAESTKRLQAAGNAVKRATDNLVRAAQQAIQNEEERSLVLNKRMVGGIAQEINARSEVIRIERELEEARGRLTAIRQAKYKIKGGDASASDGETDGYGSGYESFTTRYDGRGPGPDGHGPAGGPHQGPHQGPHGSPLGGSRGYQQHSGVNGDSPQHRGQGQGHASTNSFGQSYPGSGQNSHVAYSSPTPAPGPGAAPAPGGPSGFSPYSSPHLQQTQKPQQQQQPFASLRSTASPALSTFSSQQSAAPGSPTQSNAPSFLGLGQSNNYLSSQPGLGGNQVGSPIYGGTSTFKGASSGSTFTPLARPSAFTSQALSAQGHGHGHGQPPPVPPSPQFYSLSASTSQAGKSEASSSPALSPCGPAPGPFGGSAYKTYSSSSTMETSGAPGHKYDLLPPPPPPPPLDYSGASSMSTSNFSTISESNMGDSNSALRLADDGSLVETMKSTEQRMLKQMTQRTIEKRTFTTSSSSKTYQLD</sequence>
<dbReference type="FunFam" id="1.20.80.10:FF:000007">
    <property type="entry name" value="Talin 2"/>
    <property type="match status" value="1"/>
</dbReference>
<dbReference type="Gene3D" id="2.30.29.30">
    <property type="entry name" value="Pleckstrin-homology domain (PH domain)/Phosphotyrosine-binding domain (PTB)"/>
    <property type="match status" value="1"/>
</dbReference>
<comment type="caution">
    <text evidence="14">The sequence shown here is derived from an EMBL/GenBank/DDBJ whole genome shotgun (WGS) entry which is preliminary data.</text>
</comment>
<dbReference type="InterPro" id="IPR015224">
    <property type="entry name" value="Talin_cent"/>
</dbReference>
<feature type="compositionally biased region" description="Polar residues" evidence="11">
    <location>
        <begin position="2759"/>
        <end position="2773"/>
    </location>
</feature>
<feature type="compositionally biased region" description="Polar residues" evidence="11">
    <location>
        <begin position="2614"/>
        <end position="2654"/>
    </location>
</feature>
<keyword evidence="8" id="KW-0472">Membrane</keyword>
<dbReference type="GO" id="GO:0005178">
    <property type="term" value="F:integrin binding"/>
    <property type="evidence" value="ECO:0007669"/>
    <property type="project" value="TreeGrafter"/>
</dbReference>
<dbReference type="EMBL" id="JAHWGI010000383">
    <property type="protein sequence ID" value="KAK3914608.1"/>
    <property type="molecule type" value="Genomic_DNA"/>
</dbReference>
<dbReference type="InterPro" id="IPR036723">
    <property type="entry name" value="Alpha-catenin/vinculin-like_sf"/>
</dbReference>
<dbReference type="FunFam" id="1.20.1420.10:FF:000012">
    <property type="entry name" value="Rhea, isoform B"/>
    <property type="match status" value="1"/>
</dbReference>
<dbReference type="Gene3D" id="3.10.20.90">
    <property type="entry name" value="Phosphatidylinositol 3-kinase Catalytic Subunit, Chain A, domain 1"/>
    <property type="match status" value="2"/>
</dbReference>
<dbReference type="InterPro" id="IPR019748">
    <property type="entry name" value="FERM_central"/>
</dbReference>
<keyword evidence="10" id="KW-0175">Coiled coil</keyword>
<dbReference type="Gene3D" id="1.20.1410.10">
    <property type="entry name" value="I/LWEQ domain"/>
    <property type="match status" value="1"/>
</dbReference>
<dbReference type="InterPro" id="IPR035964">
    <property type="entry name" value="I/LWEQ_dom_sf"/>
</dbReference>
<dbReference type="SUPFAM" id="SSF47031">
    <property type="entry name" value="Second domain of FERM"/>
    <property type="match status" value="1"/>
</dbReference>
<dbReference type="InterPro" id="IPR002404">
    <property type="entry name" value="IRS_PTB"/>
</dbReference>
<dbReference type="InterPro" id="IPR057346">
    <property type="entry name" value="Talin1/2_VBS2"/>
</dbReference>
<evidence type="ECO:0000313" key="15">
    <source>
        <dbReference type="Proteomes" id="UP001219518"/>
    </source>
</evidence>
<dbReference type="GO" id="GO:0098609">
    <property type="term" value="P:cell-cell adhesion"/>
    <property type="evidence" value="ECO:0007669"/>
    <property type="project" value="TreeGrafter"/>
</dbReference>
<dbReference type="InterPro" id="IPR000299">
    <property type="entry name" value="FERM_domain"/>
</dbReference>
<dbReference type="InterPro" id="IPR054082">
    <property type="entry name" value="Talin_IBS2B"/>
</dbReference>
<evidence type="ECO:0000256" key="2">
    <source>
        <dbReference type="ARBA" id="ARBA00004246"/>
    </source>
</evidence>
<dbReference type="FunFam" id="1.20.1410.10:FF:000001">
    <property type="entry name" value="Talin 2"/>
    <property type="match status" value="1"/>
</dbReference>
<dbReference type="GO" id="GO:0005737">
    <property type="term" value="C:cytoplasm"/>
    <property type="evidence" value="ECO:0007669"/>
    <property type="project" value="TreeGrafter"/>
</dbReference>
<dbReference type="SMART" id="SM00307">
    <property type="entry name" value="ILWEQ"/>
    <property type="match status" value="1"/>
</dbReference>
<evidence type="ECO:0000259" key="13">
    <source>
        <dbReference type="PROSITE" id="PS50945"/>
    </source>
</evidence>
<dbReference type="SUPFAM" id="SSF47220">
    <property type="entry name" value="alpha-catenin/vinculin-like"/>
    <property type="match status" value="5"/>
</dbReference>
<evidence type="ECO:0000256" key="3">
    <source>
        <dbReference type="ARBA" id="ARBA00004413"/>
    </source>
</evidence>
<dbReference type="SUPFAM" id="SSF50729">
    <property type="entry name" value="PH domain-like"/>
    <property type="match status" value="1"/>
</dbReference>
<dbReference type="InterPro" id="IPR049108">
    <property type="entry name" value="Talin_R4"/>
</dbReference>
<dbReference type="InterPro" id="IPR002558">
    <property type="entry name" value="ILWEQ_dom"/>
</dbReference>
<dbReference type="InterPro" id="IPR011993">
    <property type="entry name" value="PH-like_dom_sf"/>
</dbReference>
<evidence type="ECO:0000256" key="9">
    <source>
        <dbReference type="ARBA" id="ARBA00023212"/>
    </source>
</evidence>
<evidence type="ECO:0000256" key="5">
    <source>
        <dbReference type="ARBA" id="ARBA00022490"/>
    </source>
</evidence>
<dbReference type="SUPFAM" id="SSF109880">
    <property type="entry name" value="A middle domain of Talin 1"/>
    <property type="match status" value="1"/>
</dbReference>
<feature type="compositionally biased region" description="Low complexity" evidence="11">
    <location>
        <begin position="2598"/>
        <end position="2607"/>
    </location>
</feature>
<dbReference type="SMART" id="SM01244">
    <property type="entry name" value="IRS"/>
    <property type="match status" value="1"/>
</dbReference>
<dbReference type="Pfam" id="PF25177">
    <property type="entry name" value="Talin_VBS2"/>
    <property type="match status" value="1"/>
</dbReference>
<dbReference type="GO" id="GO:0005925">
    <property type="term" value="C:focal adhesion"/>
    <property type="evidence" value="ECO:0007669"/>
    <property type="project" value="UniProtKB-SubCell"/>
</dbReference>
<name>A0AAE1H4W4_9NEOP</name>
<dbReference type="FunFam" id="1.20.120.230:FF:000004">
    <property type="entry name" value="Talin 2"/>
    <property type="match status" value="1"/>
</dbReference>
<feature type="compositionally biased region" description="Polar residues" evidence="11">
    <location>
        <begin position="2807"/>
        <end position="2827"/>
    </location>
</feature>
<proteinExistence type="predicted"/>
<feature type="region of interest" description="Disordered" evidence="11">
    <location>
        <begin position="2555"/>
        <end position="2902"/>
    </location>
</feature>
<dbReference type="Pfam" id="PF21865">
    <property type="entry name" value="TLN1-like_RS"/>
    <property type="match status" value="2"/>
</dbReference>
<dbReference type="Gene3D" id="1.20.120.230">
    <property type="entry name" value="Alpha-catenin/vinculin-like"/>
    <property type="match status" value="5"/>
</dbReference>
<feature type="compositionally biased region" description="Polar residues" evidence="11">
    <location>
        <begin position="2701"/>
        <end position="2745"/>
    </location>
</feature>
<dbReference type="PROSITE" id="PS50057">
    <property type="entry name" value="FERM_3"/>
    <property type="match status" value="1"/>
</dbReference>
<dbReference type="InterPro" id="IPR054060">
    <property type="entry name" value="TLN1-like_RS"/>
</dbReference>
<feature type="coiled-coil region" evidence="10">
    <location>
        <begin position="1066"/>
        <end position="1093"/>
    </location>
</feature>
<feature type="compositionally biased region" description="Pro residues" evidence="11">
    <location>
        <begin position="2865"/>
        <end position="2874"/>
    </location>
</feature>
<dbReference type="FunFam" id="1.20.120.230:FF:000002">
    <property type="entry name" value="Talin 2"/>
    <property type="match status" value="1"/>
</dbReference>
<keyword evidence="15" id="KW-1185">Reference proteome</keyword>
<dbReference type="SUPFAM" id="SSF109885">
    <property type="entry name" value="I/LWEQ domain"/>
    <property type="match status" value="4"/>
</dbReference>
<dbReference type="GO" id="GO:0005200">
    <property type="term" value="F:structural constituent of cytoskeleton"/>
    <property type="evidence" value="ECO:0007669"/>
    <property type="project" value="InterPro"/>
</dbReference>
<dbReference type="PANTHER" id="PTHR19981:SF1">
    <property type="entry name" value="RHEA, ISOFORM B"/>
    <property type="match status" value="1"/>
</dbReference>
<accession>A0AAE1H4W4</accession>
<dbReference type="Pfam" id="PF16511">
    <property type="entry name" value="FERM_f0"/>
    <property type="match status" value="1"/>
</dbReference>
<dbReference type="Pfam" id="PF01608">
    <property type="entry name" value="I_LWEQ"/>
    <property type="match status" value="1"/>
</dbReference>
<dbReference type="InterPro" id="IPR037438">
    <property type="entry name" value="Talin1/2-RS"/>
</dbReference>
<keyword evidence="5" id="KW-0963">Cytoplasm</keyword>
<comment type="subcellular location">
    <subcellularLocation>
        <location evidence="2">Cell junction</location>
        <location evidence="2">Focal adhesion</location>
    </subcellularLocation>
    <subcellularLocation>
        <location evidence="3">Cell membrane</location>
        <topology evidence="3">Peripheral membrane protein</topology>
        <orientation evidence="3">Cytoplasmic side</orientation>
    </subcellularLocation>
    <subcellularLocation>
        <location evidence="1">Cytoplasm</location>
        <location evidence="1">Cytoskeleton</location>
    </subcellularLocation>
</comment>
<dbReference type="CDD" id="cd17089">
    <property type="entry name" value="FERM_F0_TLN"/>
    <property type="match status" value="1"/>
</dbReference>
<dbReference type="GO" id="GO:0005856">
    <property type="term" value="C:cytoskeleton"/>
    <property type="evidence" value="ECO:0007669"/>
    <property type="project" value="UniProtKB-SubCell"/>
</dbReference>
<feature type="domain" description="I/LWEQ" evidence="13">
    <location>
        <begin position="2314"/>
        <end position="2555"/>
    </location>
</feature>
<evidence type="ECO:0000256" key="7">
    <source>
        <dbReference type="ARBA" id="ARBA00022949"/>
    </source>
</evidence>
<dbReference type="Pfam" id="PF21692">
    <property type="entry name" value="Talin_R4"/>
    <property type="match status" value="1"/>
</dbReference>
<evidence type="ECO:0000256" key="4">
    <source>
        <dbReference type="ARBA" id="ARBA00022475"/>
    </source>
</evidence>
<organism evidence="14 15">
    <name type="scientific">Frankliniella fusca</name>
    <dbReference type="NCBI Taxonomy" id="407009"/>
    <lineage>
        <taxon>Eukaryota</taxon>
        <taxon>Metazoa</taxon>
        <taxon>Ecdysozoa</taxon>
        <taxon>Arthropoda</taxon>
        <taxon>Hexapoda</taxon>
        <taxon>Insecta</taxon>
        <taxon>Pterygota</taxon>
        <taxon>Neoptera</taxon>
        <taxon>Paraneoptera</taxon>
        <taxon>Thysanoptera</taxon>
        <taxon>Terebrantia</taxon>
        <taxon>Thripoidea</taxon>
        <taxon>Thripidae</taxon>
        <taxon>Frankliniella</taxon>
    </lineage>
</organism>
<dbReference type="FunFam" id="2.30.29.30:FF:000028">
    <property type="entry name" value="Talin 2"/>
    <property type="match status" value="1"/>
</dbReference>
<feature type="compositionally biased region" description="Low complexity" evidence="11">
    <location>
        <begin position="2877"/>
        <end position="2893"/>
    </location>
</feature>
<evidence type="ECO:0000256" key="11">
    <source>
        <dbReference type="SAM" id="MobiDB-lite"/>
    </source>
</evidence>
<dbReference type="FunFam" id="1.20.120.230:FF:000005">
    <property type="entry name" value="Talin 1"/>
    <property type="match status" value="1"/>
</dbReference>
<dbReference type="PROSITE" id="PS50945">
    <property type="entry name" value="I_LWEQ"/>
    <property type="match status" value="1"/>
</dbReference>
<feature type="compositionally biased region" description="Low complexity" evidence="11">
    <location>
        <begin position="2673"/>
        <end position="2697"/>
    </location>
</feature>
<feature type="domain" description="FERM" evidence="12">
    <location>
        <begin position="88"/>
        <end position="410"/>
    </location>
</feature>
<dbReference type="Pfam" id="PF02174">
    <property type="entry name" value="IRS"/>
    <property type="match status" value="1"/>
</dbReference>
<dbReference type="FunFam" id="1.20.120.230:FF:000003">
    <property type="entry name" value="Talin 2"/>
    <property type="match status" value="1"/>
</dbReference>
<dbReference type="CDD" id="cd17090">
    <property type="entry name" value="FERM_F1_TLN"/>
    <property type="match status" value="1"/>
</dbReference>
<gene>
    <name evidence="14" type="ORF">KUF71_005404</name>
</gene>
<feature type="compositionally biased region" description="Polar residues" evidence="11">
    <location>
        <begin position="2844"/>
        <end position="2854"/>
    </location>
</feature>
<dbReference type="CDD" id="cd10569">
    <property type="entry name" value="FERM_C_Talin"/>
    <property type="match status" value="1"/>
</dbReference>
<evidence type="ECO:0000256" key="10">
    <source>
        <dbReference type="SAM" id="Coils"/>
    </source>
</evidence>
<dbReference type="GO" id="GO:0030182">
    <property type="term" value="P:neuron differentiation"/>
    <property type="evidence" value="ECO:0007669"/>
    <property type="project" value="UniProtKB-ARBA"/>
</dbReference>
<keyword evidence="9" id="KW-0206">Cytoskeleton</keyword>
<dbReference type="PANTHER" id="PTHR19981">
    <property type="entry name" value="TALIN"/>
    <property type="match status" value="1"/>
</dbReference>
<keyword evidence="4" id="KW-1003">Cell membrane</keyword>
<dbReference type="GO" id="GO:0030036">
    <property type="term" value="P:actin cytoskeleton organization"/>
    <property type="evidence" value="ECO:0007669"/>
    <property type="project" value="TreeGrafter"/>
</dbReference>